<organism evidence="9 10">
    <name type="scientific">Scophthalmus maximus</name>
    <name type="common">Turbot</name>
    <name type="synonym">Psetta maxima</name>
    <dbReference type="NCBI Taxonomy" id="52904"/>
    <lineage>
        <taxon>Eukaryota</taxon>
        <taxon>Metazoa</taxon>
        <taxon>Chordata</taxon>
        <taxon>Craniata</taxon>
        <taxon>Vertebrata</taxon>
        <taxon>Euteleostomi</taxon>
        <taxon>Actinopterygii</taxon>
        <taxon>Neopterygii</taxon>
        <taxon>Teleostei</taxon>
        <taxon>Neoteleostei</taxon>
        <taxon>Acanthomorphata</taxon>
        <taxon>Carangaria</taxon>
        <taxon>Pleuronectiformes</taxon>
        <taxon>Pleuronectoidei</taxon>
        <taxon>Scophthalmidae</taxon>
        <taxon>Scophthalmus</taxon>
    </lineage>
</organism>
<feature type="region of interest" description="Disordered" evidence="7">
    <location>
        <begin position="263"/>
        <end position="323"/>
    </location>
</feature>
<evidence type="ECO:0000256" key="5">
    <source>
        <dbReference type="ARBA" id="ARBA00023002"/>
    </source>
</evidence>
<dbReference type="Gene3D" id="3.30.2020.30">
    <property type="match status" value="1"/>
</dbReference>
<evidence type="ECO:0000256" key="6">
    <source>
        <dbReference type="ARBA" id="ARBA00023004"/>
    </source>
</evidence>
<name>A0A8D3BQB0_SCOMX</name>
<evidence type="ECO:0000256" key="1">
    <source>
        <dbReference type="ARBA" id="ARBA00001954"/>
    </source>
</evidence>
<accession>A0A8D3BQB0</accession>
<comment type="similarity">
    <text evidence="2">Belongs to the gamma-BBH/TMLD family.</text>
</comment>
<evidence type="ECO:0000256" key="3">
    <source>
        <dbReference type="ARBA" id="ARBA00022723"/>
    </source>
</evidence>
<dbReference type="FunFam" id="3.30.2020.30:FF:000002">
    <property type="entry name" value="Putative gamma-butyrobetaine dioxygenase"/>
    <property type="match status" value="1"/>
</dbReference>
<feature type="domain" description="Gamma-butyrobetaine hydroxylase-like N-terminal" evidence="8">
    <location>
        <begin position="100"/>
        <end position="180"/>
    </location>
</feature>
<dbReference type="GO" id="GO:0046872">
    <property type="term" value="F:metal ion binding"/>
    <property type="evidence" value="ECO:0007669"/>
    <property type="project" value="UniProtKB-KW"/>
</dbReference>
<dbReference type="Ensembl" id="ENSSMAT00000060497.1">
    <property type="protein sequence ID" value="ENSSMAP00000037218.1"/>
    <property type="gene ID" value="ENSSMAG00000009232.2"/>
</dbReference>
<dbReference type="AlphaFoldDB" id="A0A8D3BQB0"/>
<dbReference type="GeneTree" id="ENSGT00530000063582"/>
<reference evidence="9" key="2">
    <citation type="submission" date="2025-08" db="UniProtKB">
        <authorList>
            <consortium name="Ensembl"/>
        </authorList>
    </citation>
    <scope>IDENTIFICATION</scope>
</reference>
<evidence type="ECO:0000256" key="7">
    <source>
        <dbReference type="SAM" id="MobiDB-lite"/>
    </source>
</evidence>
<keyword evidence="5" id="KW-0560">Oxidoreductase</keyword>
<sequence length="399" mass="43533">MVINTPQFQTDKRFGGTFCCPEETVHKMWMSTLARVARPALQRSTSAVACQAGRACRRPGHAAGPLPSRPTLTHVRGQQTLVSASPPEARQTVRHARALEEERLVEVEWDDGGHSLYPLTWLRDNCQCPLCTLQSAQARQLLITDLDIHSGIHSVEVINDNKVSVVWPDQHTSVFDAEWLKKRCFSSAARQSLQEELFLNGAVRALHQPGRGGRGERDGGRLPHGGAAAERRPRGPPHAHLHPCGLHGHGEGLLRLPAAVQEIHHRSGSRGAGPEDQHQPRHQRLGARPPGASGAALLQSHEGVRRHHEPTGEPARLQDGAGRHVDLRQLASAARTEELRHRAGQLAAPGGRLPGLGRGHVAPADPPQVRQQARMSFPGGQSGAAIETRQHFHFNTENL</sequence>
<feature type="region of interest" description="Disordered" evidence="7">
    <location>
        <begin position="335"/>
        <end position="382"/>
    </location>
</feature>
<feature type="region of interest" description="Disordered" evidence="7">
    <location>
        <begin position="206"/>
        <end position="248"/>
    </location>
</feature>
<evidence type="ECO:0000313" key="9">
    <source>
        <dbReference type="Ensembl" id="ENSSMAP00000037218.1"/>
    </source>
</evidence>
<keyword evidence="6" id="KW-0408">Iron</keyword>
<dbReference type="InterPro" id="IPR010376">
    <property type="entry name" value="GBBH-like_N"/>
</dbReference>
<comment type="cofactor">
    <cofactor evidence="1">
        <name>Fe(2+)</name>
        <dbReference type="ChEBI" id="CHEBI:29033"/>
    </cofactor>
</comment>
<dbReference type="InterPro" id="IPR038492">
    <property type="entry name" value="GBBH-like_N_sf"/>
</dbReference>
<gene>
    <name evidence="9" type="primary">bbox1</name>
</gene>
<reference evidence="9" key="1">
    <citation type="submission" date="2023-05" db="EMBL/GenBank/DDBJ databases">
        <title>High-quality long-read genome of Scophthalmus maximus.</title>
        <authorList>
            <person name="Lien S."/>
            <person name="Martinez P."/>
        </authorList>
    </citation>
    <scope>NUCLEOTIDE SEQUENCE [LARGE SCALE GENOMIC DNA]</scope>
</reference>
<evidence type="ECO:0000313" key="10">
    <source>
        <dbReference type="Proteomes" id="UP000694558"/>
    </source>
</evidence>
<keyword evidence="4" id="KW-0223">Dioxygenase</keyword>
<protein>
    <submittedName>
        <fullName evidence="9">Butyrobetaine (gamma), 2-oxoglutarate dioxygenase (gamma-butyrobetaine hydroxylase) 1</fullName>
    </submittedName>
</protein>
<dbReference type="Pfam" id="PF06155">
    <property type="entry name" value="GBBH-like_N"/>
    <property type="match status" value="1"/>
</dbReference>
<evidence type="ECO:0000256" key="2">
    <source>
        <dbReference type="ARBA" id="ARBA00008654"/>
    </source>
</evidence>
<proteinExistence type="inferred from homology"/>
<dbReference type="Proteomes" id="UP000694558">
    <property type="component" value="Chromosome 5"/>
</dbReference>
<evidence type="ECO:0000256" key="4">
    <source>
        <dbReference type="ARBA" id="ARBA00022964"/>
    </source>
</evidence>
<keyword evidence="3" id="KW-0479">Metal-binding</keyword>
<dbReference type="GO" id="GO:0051213">
    <property type="term" value="F:dioxygenase activity"/>
    <property type="evidence" value="ECO:0007669"/>
    <property type="project" value="UniProtKB-KW"/>
</dbReference>
<evidence type="ECO:0000259" key="8">
    <source>
        <dbReference type="Pfam" id="PF06155"/>
    </source>
</evidence>